<comment type="caution">
    <text evidence="2">The sequence shown here is derived from an EMBL/GenBank/DDBJ whole genome shotgun (WGS) entry which is preliminary data.</text>
</comment>
<dbReference type="PANTHER" id="PTHR34236">
    <property type="entry name" value="DIMETHYL SULFOXIDE REDUCTASE TRANSCRIPTIONAL ACTIVATOR"/>
    <property type="match status" value="1"/>
</dbReference>
<protein>
    <submittedName>
        <fullName evidence="2">DNA-directed RNA polymerase sigma-70 factor</fullName>
    </submittedName>
</protein>
<dbReference type="PANTHER" id="PTHR34236:SF1">
    <property type="entry name" value="DIMETHYL SULFOXIDE REDUCTASE TRANSCRIPTIONAL ACTIVATOR"/>
    <property type="match status" value="1"/>
</dbReference>
<evidence type="ECO:0000259" key="1">
    <source>
        <dbReference type="Pfam" id="PF04967"/>
    </source>
</evidence>
<dbReference type="GO" id="GO:0000428">
    <property type="term" value="C:DNA-directed RNA polymerase complex"/>
    <property type="evidence" value="ECO:0007669"/>
    <property type="project" value="UniProtKB-KW"/>
</dbReference>
<feature type="domain" description="HTH bat-type" evidence="1">
    <location>
        <begin position="153"/>
        <end position="205"/>
    </location>
</feature>
<dbReference type="Pfam" id="PF04967">
    <property type="entry name" value="HTH_10"/>
    <property type="match status" value="1"/>
</dbReference>
<gene>
    <name evidence="2" type="ORF">GCM10007116_19080</name>
</gene>
<organism evidence="2 3">
    <name type="scientific">Sulfodiicoccus acidiphilus</name>
    <dbReference type="NCBI Taxonomy" id="1670455"/>
    <lineage>
        <taxon>Archaea</taxon>
        <taxon>Thermoproteota</taxon>
        <taxon>Thermoprotei</taxon>
        <taxon>Sulfolobales</taxon>
        <taxon>Sulfolobaceae</taxon>
        <taxon>Sulfodiicoccus</taxon>
    </lineage>
</organism>
<accession>A0A830H6Q4</accession>
<evidence type="ECO:0000313" key="3">
    <source>
        <dbReference type="Proteomes" id="UP000616143"/>
    </source>
</evidence>
<reference evidence="2" key="1">
    <citation type="journal article" date="2014" name="Int. J. Syst. Evol. Microbiol.">
        <title>Complete genome sequence of Corynebacterium casei LMG S-19264T (=DSM 44701T), isolated from a smear-ripened cheese.</title>
        <authorList>
            <consortium name="US DOE Joint Genome Institute (JGI-PGF)"/>
            <person name="Walter F."/>
            <person name="Albersmeier A."/>
            <person name="Kalinowski J."/>
            <person name="Ruckert C."/>
        </authorList>
    </citation>
    <scope>NUCLEOTIDE SEQUENCE</scope>
    <source>
        <strain evidence="2">JCM 31740</strain>
    </source>
</reference>
<dbReference type="EMBL" id="BMQS01000021">
    <property type="protein sequence ID" value="GGU02135.1"/>
    <property type="molecule type" value="Genomic_DNA"/>
</dbReference>
<name>A0A830H6Q4_9CREN</name>
<keyword evidence="2" id="KW-0804">Transcription</keyword>
<dbReference type="InterPro" id="IPR007050">
    <property type="entry name" value="HTH_bacterioopsin"/>
</dbReference>
<evidence type="ECO:0000313" key="2">
    <source>
        <dbReference type="EMBL" id="GGU02135.1"/>
    </source>
</evidence>
<keyword evidence="2" id="KW-0240">DNA-directed RNA polymerase</keyword>
<reference evidence="2" key="2">
    <citation type="submission" date="2020-09" db="EMBL/GenBank/DDBJ databases">
        <authorList>
            <person name="Sun Q."/>
            <person name="Ohkuma M."/>
        </authorList>
    </citation>
    <scope>NUCLEOTIDE SEQUENCE</scope>
    <source>
        <strain evidence="2">JCM 31740</strain>
    </source>
</reference>
<dbReference type="Proteomes" id="UP000616143">
    <property type="component" value="Unassembled WGS sequence"/>
</dbReference>
<dbReference type="AlphaFoldDB" id="A0A830H6Q4"/>
<sequence>MKKEPPLLLRVKQPIQVELYVRREDCRVMHLLGGRHSVIERVIPKGEVSDHLIRVKDLDPQTRSAMKSVGVKVVRLGDEWVWARSPSCSACRFLSSAEVLTLNAWPLSQNEIVYRLLVPSVGNVRDVLRELDRLGLRPRVTKSVPAKPRRKDLTPRQLQALLLAFRKGYFDVDREATLTELARTLGVAPASAQELLRRALKKVVEDFLEGIQKD</sequence>
<proteinExistence type="predicted"/>